<sequence>MSPPQDVADLVRTHRLIFSSSAAGTMLLLFDTLISLDDEVELVWRSSNTPPKFLYFISRYLGLFVQIIYLTDVFPLYCPTQLYFRSVVELSLMIRIYALWGQQRNVATFLVLTWLCEQIANFTLLARAIWEMAQHTTPIPSDWLVTGCLVESVPYFFNLCWLPVLLYETLLFFMSAYKCLSFRPSDNTPLLVRLFRDGTVIYLWMCCILVISIFSQFHPEFINSAIVDTWMTSVFSMAGSHLMLSIRRLAADSKRKQLATPNISVAIPEFASPQEAALYNFGSLSSRTCDLPPGADYEMQPLANRSSGNRPTPYRRNPQINSSNEGPPKLSLNLPYIREPLTELERVSTAEETAVAAVYSEPDSHRWRYFFARCPMTLNRDWLDDWGTKT</sequence>
<dbReference type="Proteomes" id="UP000292702">
    <property type="component" value="Unassembled WGS sequence"/>
</dbReference>
<name>A0A4R0RPC3_9APHY</name>
<feature type="transmembrane region" description="Helical" evidence="2">
    <location>
        <begin position="155"/>
        <end position="177"/>
    </location>
</feature>
<dbReference type="OrthoDB" id="2638860at2759"/>
<keyword evidence="2" id="KW-0812">Transmembrane</keyword>
<feature type="transmembrane region" description="Helical" evidence="2">
    <location>
        <begin position="16"/>
        <end position="33"/>
    </location>
</feature>
<dbReference type="EMBL" id="RWJN01000016">
    <property type="protein sequence ID" value="TCD70690.1"/>
    <property type="molecule type" value="Genomic_DNA"/>
</dbReference>
<comment type="caution">
    <text evidence="4">The sequence shown here is derived from an EMBL/GenBank/DDBJ whole genome shotgun (WGS) entry which is preliminary data.</text>
</comment>
<keyword evidence="5" id="KW-1185">Reference proteome</keyword>
<evidence type="ECO:0000256" key="2">
    <source>
        <dbReference type="SAM" id="Phobius"/>
    </source>
</evidence>
<gene>
    <name evidence="4" type="ORF">EIP91_002065</name>
</gene>
<proteinExistence type="predicted"/>
<evidence type="ECO:0000313" key="4">
    <source>
        <dbReference type="EMBL" id="TCD70690.1"/>
    </source>
</evidence>
<feature type="transmembrane region" description="Helical" evidence="2">
    <location>
        <begin position="198"/>
        <end position="217"/>
    </location>
</feature>
<reference evidence="4 5" key="1">
    <citation type="submission" date="2018-11" db="EMBL/GenBank/DDBJ databases">
        <title>Genome assembly of Steccherinum ochraceum LE-BIN_3174, the white-rot fungus of the Steccherinaceae family (The Residual Polyporoid clade, Polyporales, Basidiomycota).</title>
        <authorList>
            <person name="Fedorova T.V."/>
            <person name="Glazunova O.A."/>
            <person name="Landesman E.O."/>
            <person name="Moiseenko K.V."/>
            <person name="Psurtseva N.V."/>
            <person name="Savinova O.S."/>
            <person name="Shakhova N.V."/>
            <person name="Tyazhelova T.V."/>
            <person name="Vasina D.V."/>
        </authorList>
    </citation>
    <scope>NUCLEOTIDE SEQUENCE [LARGE SCALE GENOMIC DNA]</scope>
    <source>
        <strain evidence="4 5">LE-BIN_3174</strain>
    </source>
</reference>
<dbReference type="Pfam" id="PF20151">
    <property type="entry name" value="DUF6533"/>
    <property type="match status" value="1"/>
</dbReference>
<feature type="domain" description="DUF6533" evidence="3">
    <location>
        <begin position="21"/>
        <end position="64"/>
    </location>
</feature>
<evidence type="ECO:0000256" key="1">
    <source>
        <dbReference type="SAM" id="MobiDB-lite"/>
    </source>
</evidence>
<feature type="transmembrane region" description="Helical" evidence="2">
    <location>
        <begin position="53"/>
        <end position="70"/>
    </location>
</feature>
<dbReference type="AlphaFoldDB" id="A0A4R0RPC3"/>
<keyword evidence="2" id="KW-1133">Transmembrane helix</keyword>
<evidence type="ECO:0000259" key="3">
    <source>
        <dbReference type="Pfam" id="PF20151"/>
    </source>
</evidence>
<evidence type="ECO:0000313" key="5">
    <source>
        <dbReference type="Proteomes" id="UP000292702"/>
    </source>
</evidence>
<dbReference type="InterPro" id="IPR045340">
    <property type="entry name" value="DUF6533"/>
</dbReference>
<keyword evidence="2" id="KW-0472">Membrane</keyword>
<feature type="transmembrane region" description="Helical" evidence="2">
    <location>
        <begin position="229"/>
        <end position="246"/>
    </location>
</feature>
<accession>A0A4R0RPC3</accession>
<feature type="region of interest" description="Disordered" evidence="1">
    <location>
        <begin position="298"/>
        <end position="332"/>
    </location>
</feature>
<organism evidence="4 5">
    <name type="scientific">Steccherinum ochraceum</name>
    <dbReference type="NCBI Taxonomy" id="92696"/>
    <lineage>
        <taxon>Eukaryota</taxon>
        <taxon>Fungi</taxon>
        <taxon>Dikarya</taxon>
        <taxon>Basidiomycota</taxon>
        <taxon>Agaricomycotina</taxon>
        <taxon>Agaricomycetes</taxon>
        <taxon>Polyporales</taxon>
        <taxon>Steccherinaceae</taxon>
        <taxon>Steccherinum</taxon>
    </lineage>
</organism>
<protein>
    <recommendedName>
        <fullName evidence="3">DUF6533 domain-containing protein</fullName>
    </recommendedName>
</protein>